<reference evidence="3 4" key="1">
    <citation type="journal article" date="2016" name="Antonie Van Leeuwenhoek">
        <title>Dongia soli sp. nov., isolated from soil from Dokdo, Korea.</title>
        <authorList>
            <person name="Kim D.U."/>
            <person name="Lee H."/>
            <person name="Kim H."/>
            <person name="Kim S.G."/>
            <person name="Ka J.O."/>
        </authorList>
    </citation>
    <scope>NUCLEOTIDE SEQUENCE [LARGE SCALE GENOMIC DNA]</scope>
    <source>
        <strain evidence="3 4">D78</strain>
    </source>
</reference>
<evidence type="ECO:0000313" key="4">
    <source>
        <dbReference type="Proteomes" id="UP001279642"/>
    </source>
</evidence>
<comment type="caution">
    <text evidence="3">The sequence shown here is derived from an EMBL/GenBank/DDBJ whole genome shotgun (WGS) entry which is preliminary data.</text>
</comment>
<proteinExistence type="inferred from homology"/>
<dbReference type="EMBL" id="JAXCLW010000006">
    <property type="protein sequence ID" value="MDY0884787.1"/>
    <property type="molecule type" value="Genomic_DNA"/>
</dbReference>
<dbReference type="PANTHER" id="PTHR35174">
    <property type="entry name" value="BLL7171 PROTEIN-RELATED"/>
    <property type="match status" value="1"/>
</dbReference>
<dbReference type="SUPFAM" id="SSF54909">
    <property type="entry name" value="Dimeric alpha+beta barrel"/>
    <property type="match status" value="1"/>
</dbReference>
<dbReference type="Pfam" id="PF03795">
    <property type="entry name" value="YCII"/>
    <property type="match status" value="1"/>
</dbReference>
<protein>
    <submittedName>
        <fullName evidence="3">YciI family protein</fullName>
    </submittedName>
</protein>
<dbReference type="Gene3D" id="3.30.70.1060">
    <property type="entry name" value="Dimeric alpha+beta barrel"/>
    <property type="match status" value="1"/>
</dbReference>
<evidence type="ECO:0000259" key="2">
    <source>
        <dbReference type="Pfam" id="PF03795"/>
    </source>
</evidence>
<comment type="similarity">
    <text evidence="1">Belongs to the YciI family.</text>
</comment>
<name>A0ABU5EF35_9PROT</name>
<organism evidence="3 4">
    <name type="scientific">Dongia soli</name>
    <dbReference type="NCBI Taxonomy" id="600628"/>
    <lineage>
        <taxon>Bacteria</taxon>
        <taxon>Pseudomonadati</taxon>
        <taxon>Pseudomonadota</taxon>
        <taxon>Alphaproteobacteria</taxon>
        <taxon>Rhodospirillales</taxon>
        <taxon>Dongiaceae</taxon>
        <taxon>Dongia</taxon>
    </lineage>
</organism>
<dbReference type="RefSeq" id="WP_320509861.1">
    <property type="nucleotide sequence ID" value="NZ_JAXCLW010000006.1"/>
</dbReference>
<gene>
    <name evidence="3" type="ORF">SMD27_18230</name>
</gene>
<keyword evidence="4" id="KW-1185">Reference proteome</keyword>
<feature type="domain" description="YCII-related" evidence="2">
    <location>
        <begin position="1"/>
        <end position="113"/>
    </location>
</feature>
<sequence length="119" mass="13225">MRYLCLIHWDEEQAFARPKEELAGFFAAHRDFNEKLTEKGQYVVSLPLQKAASAAIVRLRNGRIDVTDGPFIETEEQIAGFYLIEAATLDEAIEIASHIPVAAHGTIEIRPCRDCAPAG</sequence>
<dbReference type="InterPro" id="IPR005545">
    <property type="entry name" value="YCII"/>
</dbReference>
<accession>A0ABU5EF35</accession>
<evidence type="ECO:0000313" key="3">
    <source>
        <dbReference type="EMBL" id="MDY0884787.1"/>
    </source>
</evidence>
<dbReference type="Proteomes" id="UP001279642">
    <property type="component" value="Unassembled WGS sequence"/>
</dbReference>
<evidence type="ECO:0000256" key="1">
    <source>
        <dbReference type="ARBA" id="ARBA00007689"/>
    </source>
</evidence>
<dbReference type="PANTHER" id="PTHR35174:SF3">
    <property type="entry name" value="BLL7171 PROTEIN"/>
    <property type="match status" value="1"/>
</dbReference>
<dbReference type="InterPro" id="IPR011008">
    <property type="entry name" value="Dimeric_a/b-barrel"/>
</dbReference>